<evidence type="ECO:0000313" key="7">
    <source>
        <dbReference type="Proteomes" id="UP000187074"/>
    </source>
</evidence>
<evidence type="ECO:0000256" key="1">
    <source>
        <dbReference type="ARBA" id="ARBA00009437"/>
    </source>
</evidence>
<dbReference type="AlphaFoldDB" id="A0A1R1ANC3"/>
<sequence>MNLQQLKVFVLAVKLQKLYLVAEKLNIRQPTVTFHLNKLQEEQGVPLFVTKSYHVIKLTPAGKALYHYAANIIAQTEEIEALMGEFRHLRGARLTIGSTHSPATYILPPLLAELKSQNPQLSILLDVKPAPVIIGKIKSFELDFGLVTQVQIDDPDLIAEPLMEDDLVVIFHPDHPFARMATLSPYDLSAYPFISHEEGSVSRKIFEQWAAEHIITLDVAMEVSGSEAMKSLVRQQLGFAILSGSSVQRETADGLLGVHRIPNWSYRRRFYMIREKNKLVSPIMQSFMEVIASRLS</sequence>
<dbReference type="InterPro" id="IPR036390">
    <property type="entry name" value="WH_DNA-bd_sf"/>
</dbReference>
<gene>
    <name evidence="6" type="ORF">BK123_31970</name>
</gene>
<dbReference type="PROSITE" id="PS50931">
    <property type="entry name" value="HTH_LYSR"/>
    <property type="match status" value="1"/>
</dbReference>
<feature type="domain" description="HTH lysR-type" evidence="5">
    <location>
        <begin position="1"/>
        <end position="49"/>
    </location>
</feature>
<dbReference type="STRING" id="1401.BK123_31970"/>
<dbReference type="PANTHER" id="PTHR30126">
    <property type="entry name" value="HTH-TYPE TRANSCRIPTIONAL REGULATOR"/>
    <property type="match status" value="1"/>
</dbReference>
<keyword evidence="2" id="KW-0805">Transcription regulation</keyword>
<proteinExistence type="inferred from homology"/>
<dbReference type="Gene3D" id="1.10.10.10">
    <property type="entry name" value="Winged helix-like DNA-binding domain superfamily/Winged helix DNA-binding domain"/>
    <property type="match status" value="1"/>
</dbReference>
<dbReference type="SUPFAM" id="SSF46785">
    <property type="entry name" value="Winged helix' DNA-binding domain"/>
    <property type="match status" value="1"/>
</dbReference>
<dbReference type="InterPro" id="IPR005119">
    <property type="entry name" value="LysR_subst-bd"/>
</dbReference>
<organism evidence="6 7">
    <name type="scientific">Paenibacillus lautus</name>
    <name type="common">Bacillus lautus</name>
    <dbReference type="NCBI Taxonomy" id="1401"/>
    <lineage>
        <taxon>Bacteria</taxon>
        <taxon>Bacillati</taxon>
        <taxon>Bacillota</taxon>
        <taxon>Bacilli</taxon>
        <taxon>Bacillales</taxon>
        <taxon>Paenibacillaceae</taxon>
        <taxon>Paenibacillus</taxon>
    </lineage>
</organism>
<protein>
    <submittedName>
        <fullName evidence="6">LysR family transcriptional regulator</fullName>
    </submittedName>
</protein>
<dbReference type="EMBL" id="MRTF01000018">
    <property type="protein sequence ID" value="OME87069.1"/>
    <property type="molecule type" value="Genomic_DNA"/>
</dbReference>
<dbReference type="InterPro" id="IPR000847">
    <property type="entry name" value="LysR_HTH_N"/>
</dbReference>
<dbReference type="GO" id="GO:0000976">
    <property type="term" value="F:transcription cis-regulatory region binding"/>
    <property type="evidence" value="ECO:0007669"/>
    <property type="project" value="TreeGrafter"/>
</dbReference>
<comment type="similarity">
    <text evidence="1">Belongs to the LysR transcriptional regulatory family.</text>
</comment>
<dbReference type="Pfam" id="PF00126">
    <property type="entry name" value="HTH_1"/>
    <property type="match status" value="1"/>
</dbReference>
<dbReference type="RefSeq" id="WP_076326338.1">
    <property type="nucleotide sequence ID" value="NZ_MRTF01000018.1"/>
</dbReference>
<dbReference type="PANTHER" id="PTHR30126:SF39">
    <property type="entry name" value="HTH-TYPE TRANSCRIPTIONAL REGULATOR CYSL"/>
    <property type="match status" value="1"/>
</dbReference>
<accession>A0A1R1ANC3</accession>
<dbReference type="OrthoDB" id="9785745at2"/>
<comment type="caution">
    <text evidence="6">The sequence shown here is derived from an EMBL/GenBank/DDBJ whole genome shotgun (WGS) entry which is preliminary data.</text>
</comment>
<evidence type="ECO:0000256" key="2">
    <source>
        <dbReference type="ARBA" id="ARBA00023015"/>
    </source>
</evidence>
<evidence type="ECO:0000313" key="6">
    <source>
        <dbReference type="EMBL" id="OME87069.1"/>
    </source>
</evidence>
<evidence type="ECO:0000256" key="4">
    <source>
        <dbReference type="ARBA" id="ARBA00023163"/>
    </source>
</evidence>
<dbReference type="Proteomes" id="UP000187074">
    <property type="component" value="Unassembled WGS sequence"/>
</dbReference>
<name>A0A1R1ANC3_PAELA</name>
<keyword evidence="4" id="KW-0804">Transcription</keyword>
<keyword evidence="3" id="KW-0238">DNA-binding</keyword>
<evidence type="ECO:0000256" key="3">
    <source>
        <dbReference type="ARBA" id="ARBA00023125"/>
    </source>
</evidence>
<dbReference type="SUPFAM" id="SSF53850">
    <property type="entry name" value="Periplasmic binding protein-like II"/>
    <property type="match status" value="1"/>
</dbReference>
<dbReference type="InterPro" id="IPR036388">
    <property type="entry name" value="WH-like_DNA-bd_sf"/>
</dbReference>
<dbReference type="Gene3D" id="3.40.190.290">
    <property type="match status" value="1"/>
</dbReference>
<evidence type="ECO:0000259" key="5">
    <source>
        <dbReference type="PROSITE" id="PS50931"/>
    </source>
</evidence>
<dbReference type="Pfam" id="PF03466">
    <property type="entry name" value="LysR_substrate"/>
    <property type="match status" value="1"/>
</dbReference>
<dbReference type="GO" id="GO:0003700">
    <property type="term" value="F:DNA-binding transcription factor activity"/>
    <property type="evidence" value="ECO:0007669"/>
    <property type="project" value="InterPro"/>
</dbReference>
<reference evidence="6 7" key="1">
    <citation type="submission" date="2016-11" db="EMBL/GenBank/DDBJ databases">
        <title>Paenibacillus species isolates.</title>
        <authorList>
            <person name="Beno S.M."/>
        </authorList>
    </citation>
    <scope>NUCLEOTIDE SEQUENCE [LARGE SCALE GENOMIC DNA]</scope>
    <source>
        <strain evidence="6 7">FSL F4-0100</strain>
    </source>
</reference>